<evidence type="ECO:0000256" key="1">
    <source>
        <dbReference type="SAM" id="Coils"/>
    </source>
</evidence>
<dbReference type="RefSeq" id="WP_167692926.1">
    <property type="nucleotide sequence ID" value="NZ_CANMJJ010000029.1"/>
</dbReference>
<proteinExistence type="predicted"/>
<dbReference type="PANTHER" id="PTHR30367:SF1">
    <property type="entry name" value="MULTIDRUG RESISTANCE PROTEIN MDTN"/>
    <property type="match status" value="1"/>
</dbReference>
<keyword evidence="4" id="KW-1185">Reference proteome</keyword>
<name>A0ABM6JNI1_9GAMM</name>
<dbReference type="Proteomes" id="UP000191820">
    <property type="component" value="Chromosome"/>
</dbReference>
<evidence type="ECO:0000256" key="2">
    <source>
        <dbReference type="SAM" id="Phobius"/>
    </source>
</evidence>
<sequence>MKELLYPYILICWILLKTGLVKKTTANYISMVVVGVLINLAVFFAHRFYSPVDLTDSSVVRAQTAVLSPITESIDQYYVQHNQKVKKGQLLYTLVNNEETNNLRKIEAEINSLNTEISQTEQDLARLTQVEHVVAKRDIDQYQSRLNALKFDRESLVAQKQQVEFEASQLEIRAPFDGAVTRLDTAAGSRVGNIQLWNTETKILEMRIPDQLWSRVKQGQFTEFYVDAYPGHIFRGRVHSVSLATGEARGSHSSQEQGVAQQLVSNAKNIGRTVLIEFTDPEGIEIPIGARGSAWISTEKPFSLLGPIDMLGAATLRLKAMKSYFGAF</sequence>
<protein>
    <recommendedName>
        <fullName evidence="5">HlyD family secretion protein</fullName>
    </recommendedName>
</protein>
<reference evidence="3 4" key="1">
    <citation type="submission" date="2017-03" db="EMBL/GenBank/DDBJ databases">
        <title>Genome sequencing of Shewanella japonica KCTC 22435.</title>
        <authorList>
            <person name="Kim K.M."/>
        </authorList>
    </citation>
    <scope>NUCLEOTIDE SEQUENCE [LARGE SCALE GENOMIC DNA]</scope>
    <source>
        <strain evidence="3 4">KCTC 22435</strain>
    </source>
</reference>
<evidence type="ECO:0000313" key="3">
    <source>
        <dbReference type="EMBL" id="ARD23023.1"/>
    </source>
</evidence>
<accession>A0ABM6JNI1</accession>
<dbReference type="Gene3D" id="2.40.50.100">
    <property type="match status" value="1"/>
</dbReference>
<keyword evidence="2" id="KW-0472">Membrane</keyword>
<dbReference type="PANTHER" id="PTHR30367">
    <property type="entry name" value="P-HYDROXYBENZOIC ACID EFFLUX PUMP SUBUNIT AAEA-RELATED"/>
    <property type="match status" value="1"/>
</dbReference>
<dbReference type="InterPro" id="IPR050393">
    <property type="entry name" value="MFP_Efflux_Pump"/>
</dbReference>
<dbReference type="SUPFAM" id="SSF111369">
    <property type="entry name" value="HlyD-like secretion proteins"/>
    <property type="match status" value="1"/>
</dbReference>
<keyword evidence="1" id="KW-0175">Coiled coil</keyword>
<keyword evidence="2" id="KW-0812">Transmembrane</keyword>
<organism evidence="3 4">
    <name type="scientific">Shewanella japonica</name>
    <dbReference type="NCBI Taxonomy" id="93973"/>
    <lineage>
        <taxon>Bacteria</taxon>
        <taxon>Pseudomonadati</taxon>
        <taxon>Pseudomonadota</taxon>
        <taxon>Gammaproteobacteria</taxon>
        <taxon>Alteromonadales</taxon>
        <taxon>Shewanellaceae</taxon>
        <taxon>Shewanella</taxon>
    </lineage>
</organism>
<feature type="transmembrane region" description="Helical" evidence="2">
    <location>
        <begin position="6"/>
        <end position="21"/>
    </location>
</feature>
<feature type="coiled-coil region" evidence="1">
    <location>
        <begin position="96"/>
        <end position="173"/>
    </location>
</feature>
<evidence type="ECO:0000313" key="4">
    <source>
        <dbReference type="Proteomes" id="UP000191820"/>
    </source>
</evidence>
<keyword evidence="2" id="KW-1133">Transmembrane helix</keyword>
<evidence type="ECO:0008006" key="5">
    <source>
        <dbReference type="Google" id="ProtNLM"/>
    </source>
</evidence>
<dbReference type="Gene3D" id="2.40.30.170">
    <property type="match status" value="1"/>
</dbReference>
<dbReference type="EMBL" id="CP020472">
    <property type="protein sequence ID" value="ARD23023.1"/>
    <property type="molecule type" value="Genomic_DNA"/>
</dbReference>
<gene>
    <name evidence="3" type="ORF">SJ2017_2740</name>
</gene>
<feature type="transmembrane region" description="Helical" evidence="2">
    <location>
        <begin position="28"/>
        <end position="49"/>
    </location>
</feature>